<keyword evidence="10 11" id="KW-0407">Ion channel</keyword>
<comment type="similarity">
    <text evidence="11">Belongs to the ligand-gated ion channel (TC 1.A.9) family.</text>
</comment>
<keyword evidence="15" id="KW-0675">Receptor</keyword>
<accession>A0ABM4CEV2</accession>
<dbReference type="RefSeq" id="XP_065660225.1">
    <property type="nucleotide sequence ID" value="XM_065804153.1"/>
</dbReference>
<dbReference type="CDD" id="cd19049">
    <property type="entry name" value="LGIC_TM_anion"/>
    <property type="match status" value="1"/>
</dbReference>
<dbReference type="Proteomes" id="UP001652625">
    <property type="component" value="Chromosome 08"/>
</dbReference>
<gene>
    <name evidence="15" type="primary">LOC124817573</name>
</gene>
<dbReference type="InterPro" id="IPR006201">
    <property type="entry name" value="Neur_channel"/>
</dbReference>
<feature type="transmembrane region" description="Helical" evidence="11">
    <location>
        <begin position="6"/>
        <end position="25"/>
    </location>
</feature>
<dbReference type="PRINTS" id="PR00252">
    <property type="entry name" value="NRIONCHANNEL"/>
</dbReference>
<evidence type="ECO:0000256" key="3">
    <source>
        <dbReference type="ARBA" id="ARBA00022448"/>
    </source>
</evidence>
<keyword evidence="8 11" id="KW-0406">Ion transport</keyword>
<dbReference type="GeneID" id="124817573"/>
<dbReference type="SUPFAM" id="SSF90112">
    <property type="entry name" value="Neurotransmitter-gated ion-channel transmembrane pore"/>
    <property type="match status" value="1"/>
</dbReference>
<reference evidence="15" key="1">
    <citation type="submission" date="2025-08" db="UniProtKB">
        <authorList>
            <consortium name="RefSeq"/>
        </authorList>
    </citation>
    <scope>IDENTIFICATION</scope>
</reference>
<evidence type="ECO:0000256" key="2">
    <source>
        <dbReference type="ARBA" id="ARBA00004236"/>
    </source>
</evidence>
<evidence type="ECO:0000256" key="8">
    <source>
        <dbReference type="ARBA" id="ARBA00023065"/>
    </source>
</evidence>
<keyword evidence="6" id="KW-0732">Signal</keyword>
<evidence type="ECO:0000256" key="5">
    <source>
        <dbReference type="ARBA" id="ARBA00022692"/>
    </source>
</evidence>
<dbReference type="PRINTS" id="PR00253">
    <property type="entry name" value="GABAARECEPTR"/>
</dbReference>
<keyword evidence="4" id="KW-1003">Cell membrane</keyword>
<dbReference type="SUPFAM" id="SSF63712">
    <property type="entry name" value="Nicotinic receptor ligand binding domain-like"/>
    <property type="match status" value="1"/>
</dbReference>
<evidence type="ECO:0000259" key="13">
    <source>
        <dbReference type="Pfam" id="PF02932"/>
    </source>
</evidence>
<keyword evidence="7 11" id="KW-1133">Transmembrane helix</keyword>
<dbReference type="CDD" id="cd18990">
    <property type="entry name" value="LGIC_ECD_GABAAR"/>
    <property type="match status" value="1"/>
</dbReference>
<evidence type="ECO:0000313" key="15">
    <source>
        <dbReference type="RefSeq" id="XP_065660225.1"/>
    </source>
</evidence>
<dbReference type="Gene3D" id="2.70.170.10">
    <property type="entry name" value="Neurotransmitter-gated ion-channel ligand-binding domain"/>
    <property type="match status" value="1"/>
</dbReference>
<dbReference type="Pfam" id="PF02932">
    <property type="entry name" value="Neur_chan_memb"/>
    <property type="match status" value="1"/>
</dbReference>
<keyword evidence="9 11" id="KW-0472">Membrane</keyword>
<dbReference type="PANTHER" id="PTHR18945">
    <property type="entry name" value="NEUROTRANSMITTER GATED ION CHANNEL"/>
    <property type="match status" value="1"/>
</dbReference>
<keyword evidence="5 11" id="KW-0812">Transmembrane</keyword>
<keyword evidence="3 11" id="KW-0813">Transport</keyword>
<dbReference type="Pfam" id="PF02931">
    <property type="entry name" value="Neur_chan_LBD"/>
    <property type="match status" value="1"/>
</dbReference>
<evidence type="ECO:0000256" key="10">
    <source>
        <dbReference type="ARBA" id="ARBA00023303"/>
    </source>
</evidence>
<feature type="transmembrane region" description="Helical" evidence="11">
    <location>
        <begin position="324"/>
        <end position="350"/>
    </location>
</feature>
<dbReference type="InterPro" id="IPR006029">
    <property type="entry name" value="Neurotrans-gated_channel_TM"/>
</dbReference>
<keyword evidence="14" id="KW-1185">Reference proteome</keyword>
<dbReference type="InterPro" id="IPR036734">
    <property type="entry name" value="Neur_chan_lig-bd_sf"/>
</dbReference>
<sequence>MTPNIYTSIALNYFYVFISFGLNMANKTLSGTQFTIKGSKIFNNEKHSTPPEITFQSVMENYNKIVKPKGMVHVDLDIRVLSFDNLDESSMKYNVDFYFSQLWYDERLKVVPSSPNSCISIVGKNAEDLWLPDTVLVNSKASKFHYVTVENRFTTVNLSSGMILQHARISTTASCHMDLRKYPFDKQTCYIAIESYGHDKTELVYNWLLDESSIDEKFNIAVHDKEMANFYVTSAIKSLEKTRHHEASFSSATAKFTFCRRREYFILQIYLPCALIVAVTWISFWITPTSIPARCGISVTALLTLITMLSITNSRMPKVGYIKALDLYLFTAHIFVFMTLIEYIIVLHWLQNGSKKTISPFDWRLKSNYTSSDIFDKENTQSNGNDNSNRSALFCKLLHKRSAIQNERKNANIKSENLSLIDEGSNFKFQNIKSSLVNREQFEILARDDPNCSNVNIDFVARFVFPISFSCFNILYWLVYFKD</sequence>
<comment type="subcellular location">
    <subcellularLocation>
        <location evidence="2">Cell membrane</location>
    </subcellularLocation>
    <subcellularLocation>
        <location evidence="1">Membrane</location>
        <topology evidence="1">Multi-pass membrane protein</topology>
    </subcellularLocation>
</comment>
<dbReference type="InterPro" id="IPR006028">
    <property type="entry name" value="GABAA/Glycine_rcpt"/>
</dbReference>
<dbReference type="InterPro" id="IPR006202">
    <property type="entry name" value="Neur_chan_lig-bd"/>
</dbReference>
<dbReference type="NCBIfam" id="TIGR00860">
    <property type="entry name" value="LIC"/>
    <property type="match status" value="1"/>
</dbReference>
<evidence type="ECO:0000259" key="12">
    <source>
        <dbReference type="Pfam" id="PF02931"/>
    </source>
</evidence>
<dbReference type="InterPro" id="IPR038050">
    <property type="entry name" value="Neuro_actylchol_rec"/>
</dbReference>
<feature type="transmembrane region" description="Helical" evidence="11">
    <location>
        <begin position="291"/>
        <end position="312"/>
    </location>
</feature>
<feature type="domain" description="Neurotransmitter-gated ion-channel transmembrane" evidence="13">
    <location>
        <begin position="269"/>
        <end position="477"/>
    </location>
</feature>
<dbReference type="Gene3D" id="1.20.58.390">
    <property type="entry name" value="Neurotransmitter-gated ion-channel transmembrane domain"/>
    <property type="match status" value="1"/>
</dbReference>
<feature type="domain" description="Neurotransmitter-gated ion-channel ligand-binding" evidence="12">
    <location>
        <begin position="55"/>
        <end position="260"/>
    </location>
</feature>
<evidence type="ECO:0000256" key="11">
    <source>
        <dbReference type="RuleBase" id="RU000687"/>
    </source>
</evidence>
<dbReference type="InterPro" id="IPR018000">
    <property type="entry name" value="Neurotransmitter_ion_chnl_CS"/>
</dbReference>
<protein>
    <submittedName>
        <fullName evidence="15">Gamma-aminobutyric acid receptor subunit pi isoform X2</fullName>
    </submittedName>
</protein>
<evidence type="ECO:0000256" key="1">
    <source>
        <dbReference type="ARBA" id="ARBA00004141"/>
    </source>
</evidence>
<proteinExistence type="inferred from homology"/>
<dbReference type="PROSITE" id="PS00236">
    <property type="entry name" value="NEUROTR_ION_CHANNEL"/>
    <property type="match status" value="1"/>
</dbReference>
<evidence type="ECO:0000256" key="4">
    <source>
        <dbReference type="ARBA" id="ARBA00022475"/>
    </source>
</evidence>
<evidence type="ECO:0000256" key="7">
    <source>
        <dbReference type="ARBA" id="ARBA00022989"/>
    </source>
</evidence>
<feature type="transmembrane region" description="Helical" evidence="11">
    <location>
        <begin position="264"/>
        <end position="285"/>
    </location>
</feature>
<evidence type="ECO:0000256" key="9">
    <source>
        <dbReference type="ARBA" id="ARBA00023136"/>
    </source>
</evidence>
<evidence type="ECO:0000256" key="6">
    <source>
        <dbReference type="ARBA" id="ARBA00022729"/>
    </source>
</evidence>
<name>A0ABM4CEV2_HYDVU</name>
<dbReference type="InterPro" id="IPR036719">
    <property type="entry name" value="Neuro-gated_channel_TM_sf"/>
</dbReference>
<feature type="transmembrane region" description="Helical" evidence="11">
    <location>
        <begin position="459"/>
        <end position="481"/>
    </location>
</feature>
<organism evidence="14 15">
    <name type="scientific">Hydra vulgaris</name>
    <name type="common">Hydra</name>
    <name type="synonym">Hydra attenuata</name>
    <dbReference type="NCBI Taxonomy" id="6087"/>
    <lineage>
        <taxon>Eukaryota</taxon>
        <taxon>Metazoa</taxon>
        <taxon>Cnidaria</taxon>
        <taxon>Hydrozoa</taxon>
        <taxon>Hydroidolina</taxon>
        <taxon>Anthoathecata</taxon>
        <taxon>Aplanulata</taxon>
        <taxon>Hydridae</taxon>
        <taxon>Hydra</taxon>
    </lineage>
</organism>
<evidence type="ECO:0000313" key="14">
    <source>
        <dbReference type="Proteomes" id="UP001652625"/>
    </source>
</evidence>